<comment type="caution">
    <text evidence="1">The sequence shown here is derived from an EMBL/GenBank/DDBJ whole genome shotgun (WGS) entry which is preliminary data.</text>
</comment>
<proteinExistence type="predicted"/>
<gene>
    <name evidence="1" type="ORF">I0C86_29425</name>
</gene>
<organism evidence="1 2">
    <name type="scientific">Plantactinospora alkalitolerans</name>
    <dbReference type="NCBI Taxonomy" id="2789879"/>
    <lineage>
        <taxon>Bacteria</taxon>
        <taxon>Bacillati</taxon>
        <taxon>Actinomycetota</taxon>
        <taxon>Actinomycetes</taxon>
        <taxon>Micromonosporales</taxon>
        <taxon>Micromonosporaceae</taxon>
        <taxon>Plantactinospora</taxon>
    </lineage>
</organism>
<evidence type="ECO:0008006" key="3">
    <source>
        <dbReference type="Google" id="ProtNLM"/>
    </source>
</evidence>
<sequence>MLRSTFVTTMADAGISPRDMQIAAHHADPRTAMCHDRARKNLDRHPQLLCRDKRIGNASSGYARSIICQRFESFGCC</sequence>
<accession>A0ABS0H3L0</accession>
<dbReference type="Proteomes" id="UP000638560">
    <property type="component" value="Unassembled WGS sequence"/>
</dbReference>
<dbReference type="EMBL" id="JADPUN010000257">
    <property type="protein sequence ID" value="MBF9133052.1"/>
    <property type="molecule type" value="Genomic_DNA"/>
</dbReference>
<evidence type="ECO:0000313" key="2">
    <source>
        <dbReference type="Proteomes" id="UP000638560"/>
    </source>
</evidence>
<reference evidence="1 2" key="1">
    <citation type="submission" date="2020-11" db="EMBL/GenBank/DDBJ databases">
        <title>A novel isolate from a Black sea contaminated sediment with potential to produce alkanes: Plantactinospora alkalitolerans sp. nov.</title>
        <authorList>
            <person name="Carro L."/>
            <person name="Veyisoglu A."/>
            <person name="Guven K."/>
            <person name="Schumann P."/>
            <person name="Klenk H.-P."/>
            <person name="Sahin N."/>
        </authorList>
    </citation>
    <scope>NUCLEOTIDE SEQUENCE [LARGE SCALE GENOMIC DNA]</scope>
    <source>
        <strain evidence="1 2">S1510</strain>
    </source>
</reference>
<keyword evidence="2" id="KW-1185">Reference proteome</keyword>
<evidence type="ECO:0000313" key="1">
    <source>
        <dbReference type="EMBL" id="MBF9133052.1"/>
    </source>
</evidence>
<protein>
    <recommendedName>
        <fullName evidence="3">Tyr recombinase domain-containing protein</fullName>
    </recommendedName>
</protein>
<dbReference type="RefSeq" id="WP_196204567.1">
    <property type="nucleotide sequence ID" value="NZ_JADPUN010000257.1"/>
</dbReference>
<name>A0ABS0H3L0_9ACTN</name>